<dbReference type="GO" id="GO:0098793">
    <property type="term" value="C:presynapse"/>
    <property type="evidence" value="ECO:0007669"/>
    <property type="project" value="GOC"/>
</dbReference>
<feature type="region of interest" description="Disordered" evidence="1">
    <location>
        <begin position="2911"/>
        <end position="2937"/>
    </location>
</feature>
<feature type="region of interest" description="Disordered" evidence="1">
    <location>
        <begin position="1784"/>
        <end position="1833"/>
    </location>
</feature>
<feature type="compositionally biased region" description="Polar residues" evidence="1">
    <location>
        <begin position="3051"/>
        <end position="3075"/>
    </location>
</feature>
<feature type="region of interest" description="Disordered" evidence="1">
    <location>
        <begin position="3029"/>
        <end position="3080"/>
    </location>
</feature>
<feature type="compositionally biased region" description="Low complexity" evidence="1">
    <location>
        <begin position="459"/>
        <end position="468"/>
    </location>
</feature>
<feature type="region of interest" description="Disordered" evidence="1">
    <location>
        <begin position="881"/>
        <end position="942"/>
    </location>
</feature>
<feature type="region of interest" description="Disordered" evidence="1">
    <location>
        <begin position="409"/>
        <end position="468"/>
    </location>
</feature>
<dbReference type="SMART" id="SM01220">
    <property type="entry name" value="FSA_C"/>
    <property type="match status" value="1"/>
</dbReference>
<feature type="region of interest" description="Disordered" evidence="1">
    <location>
        <begin position="1983"/>
        <end position="2069"/>
    </location>
</feature>
<feature type="compositionally biased region" description="Polar residues" evidence="1">
    <location>
        <begin position="35"/>
        <end position="99"/>
    </location>
</feature>
<feature type="region of interest" description="Disordered" evidence="1">
    <location>
        <begin position="2087"/>
        <end position="2139"/>
    </location>
</feature>
<organism evidence="3">
    <name type="scientific">Cacopsylla melanoneura</name>
    <dbReference type="NCBI Taxonomy" id="428564"/>
    <lineage>
        <taxon>Eukaryota</taxon>
        <taxon>Metazoa</taxon>
        <taxon>Ecdysozoa</taxon>
        <taxon>Arthropoda</taxon>
        <taxon>Hexapoda</taxon>
        <taxon>Insecta</taxon>
        <taxon>Pterygota</taxon>
        <taxon>Neoptera</taxon>
        <taxon>Paraneoptera</taxon>
        <taxon>Hemiptera</taxon>
        <taxon>Sternorrhyncha</taxon>
        <taxon>Psylloidea</taxon>
        <taxon>Psyllidae</taxon>
        <taxon>Psyllinae</taxon>
        <taxon>Cacopsylla</taxon>
    </lineage>
</organism>
<feature type="compositionally biased region" description="Polar residues" evidence="1">
    <location>
        <begin position="2338"/>
        <end position="2356"/>
    </location>
</feature>
<feature type="region of interest" description="Disordered" evidence="1">
    <location>
        <begin position="2338"/>
        <end position="2366"/>
    </location>
</feature>
<evidence type="ECO:0000259" key="2">
    <source>
        <dbReference type="SMART" id="SM01220"/>
    </source>
</evidence>
<dbReference type="PANTHER" id="PTHR31640">
    <property type="entry name" value="TRANSMEMBRANE PROTEIN KIAA1109"/>
    <property type="match status" value="1"/>
</dbReference>
<feature type="region of interest" description="Disordered" evidence="1">
    <location>
        <begin position="987"/>
        <end position="1006"/>
    </location>
</feature>
<feature type="region of interest" description="Disordered" evidence="1">
    <location>
        <begin position="707"/>
        <end position="735"/>
    </location>
</feature>
<dbReference type="InterPro" id="IPR056741">
    <property type="entry name" value="BLTP1_M"/>
</dbReference>
<feature type="compositionally biased region" description="Low complexity" evidence="1">
    <location>
        <begin position="1174"/>
        <end position="1184"/>
    </location>
</feature>
<dbReference type="GO" id="GO:0048488">
    <property type="term" value="P:synaptic vesicle endocytosis"/>
    <property type="evidence" value="ECO:0007669"/>
    <property type="project" value="TreeGrafter"/>
</dbReference>
<feature type="compositionally biased region" description="Polar residues" evidence="1">
    <location>
        <begin position="2491"/>
        <end position="2501"/>
    </location>
</feature>
<feature type="region of interest" description="Disordered" evidence="1">
    <location>
        <begin position="833"/>
        <end position="853"/>
    </location>
</feature>
<dbReference type="InterPro" id="IPR056742">
    <property type="entry name" value="BLTP1_C"/>
</dbReference>
<feature type="compositionally biased region" description="Low complexity" evidence="1">
    <location>
        <begin position="2913"/>
        <end position="2929"/>
    </location>
</feature>
<feature type="compositionally biased region" description="Polar residues" evidence="1">
    <location>
        <begin position="881"/>
        <end position="894"/>
    </location>
</feature>
<feature type="compositionally biased region" description="Polar residues" evidence="1">
    <location>
        <begin position="1984"/>
        <end position="2005"/>
    </location>
</feature>
<dbReference type="Pfam" id="PF25040">
    <property type="entry name" value="BLTP1_C"/>
    <property type="match status" value="5"/>
</dbReference>
<feature type="region of interest" description="Disordered" evidence="1">
    <location>
        <begin position="511"/>
        <end position="554"/>
    </location>
</feature>
<dbReference type="EMBL" id="HBUF01660820">
    <property type="protein sequence ID" value="CAG6788579.1"/>
    <property type="molecule type" value="Transcribed_RNA"/>
</dbReference>
<sequence length="3200" mass="349052">MGFIMMECGLEGVSFKVVKRAKFEREEDNPPGADPNSTTGKDITSTTLTKTNAKDSTQNSLNKAAKDNTNISNKANAKDTPQNSMNKASAKDNTTSLNKASAKDTTHNSLSKANETSGESVESKPVRDDVSSETINIANVKAEDSSSTPKGTRAPATPGATSTTDNVSSTQPNPPNDTSKALVPVIDANASSCVIDVKSVWFNFAAPPRTPITRSKIAYTRLDWNLLSTASPGITAWMNPSNRCVIRAVHALRCRYRRSTAVVTCLMSQALDESSVHMPDKSRYGRFTPMAKALQEDPSCQLCNILRKYLLQSPIGIESNLKEPDLPHLSTLRQGVIVLSRQWKNILYTPLLLEHNFKIKNHPLKPMNVTFAIPDPEEEQMTDDPDDCDPDTEVTDECAMLLHSQFKPPHGIIKLPAPPSGGDEGSTTMSPPPHHQSSPTSPLTQNRTQIGSRKTKRLPPSQAPSSSRASIVFPLLTGGGSAHHHYRHLSDHKPALGGYASLKDEERLRCNAQSSNPSLYSSIPLPPAGPDSLGSLEQAMLTSPPHTSSHHNDGKEDLYAWMAKQQADTDEGELSDALSKSGKTNYWDTTKLGASSTVLAPGSLPPGVTAQSPPLASPDLTLLGPGGFSLYPMHDNLRLLDAHLIFEPLLASLGVMPQQMITNSSSGNAPPVGSSGGSLDSWGSNLSVSASMVSMRVDIVESEVDKMNNHATDAGGKKKEKGVNEDGSGSGGAKFRLDLPPDTGAFLCERVHIGCEVRRAADLTLVEDLSRQRRNMLYVSRGQLKKHANTALNVSVSVRYISQQVTMPLLRLLHQISNMYTNVKVTQSELRDSVAPPLAKSPAPPPLGGRLPSELFDKHKALVQQDVKPVVSPSASVRSKHQSFVQKLRSTSKSVRGYMNLGDPPPRDTLLPGSTPLTETRPGAPPLGGTPEPLAKPDELLPPLSTPRCWKTVYYLLDLYATMPETKTVAHRISMGAADVTDNYKINPGATTTPNSTTGAKKPDDIDVEKGDPGVNVPQPSTPTLQLGQQVAAREERARLIVFAVARIHRTRLLATLSGLKLEAEITNLHSSLTYRKKTRPPSLECSLTGHLGRTMIVLLEGVAPNQQTVVKVTVDKSQALISSLTRRSKDKNSGFITIDRINIDIPQHPVVLHGMMTRGSKQLSSTLQELRVTRTSSRMSRGTTIDEVTCSAPAGPDSSPPNKSDPSPPHHKEPPPRPPPPVLSSSTGPTGHSNANVTPAPAGHSNVTTNTLLQPFVMHFTGLIQSVTFTAALLPSLQAQYRMDQLSSTGVTGSKAKFVVDLPRHSLSFSTKVQVIEANLPSEASIDLPKIHVSAEYVQDGGNRQGDLPFTEGVTYKLGSYMSAMADIGIFEHSLTTDLLNHLVFVQKVFMKEVNEVIQKVYGGEKPVPIWEEDEPSSVSLLNYILFSLVVRVKRVQLTATTPTNSAVRLETGLIELQLSNRIQNMSGASSSGAGAKLFLQTNVDVNLSLGQVIRNALFEEAEPEFQQYAFFKTKFALRNAFQGEMINSSLNNPGGNPDDKEVILISLTRPLIYIQPVAVDKAILVWLNYKNAYDYWTEQCTDPSADSTGATMSNLTSGLEKFSVGPNTSTMGTLFLHLTVDDMGICVPLNPLPLQTTWGLNRNRSYLIENDSCSAVVITLESTSIEACSSGSLVSKGQFIGLCLRFADDFETSLDDWKPDPSLDSSALMNLCVVSEGTYEVCSRTTTLKSDTENAKWFLNVKWQMEGVDIHLDVNIGKQLSALGHTLTTLTGVQEDQETFNAYCDSDDDDDDDDTNNSQDSIMMKSSKPRGGGGMGGGTVSCEPLSPHLDPKKKSKLLEKEMLEQVKVINDLHALGASQITIEQEMRRLSELEAQVFRGFRRNMIQKLRRQSSSNKADKAAAALALKSTSTSAGKESTSRASLGGYRTKGGPCTGSLNTDLHTAETEAAFGHELLGGVLEAGTLEDELRFKTGSLKHHRVTFSETAPSLSRQPSLPSGTNSTRDSIDDLKSSNSYSEMSKLSEDSDEEANTQRMNAGGNGSSGAGTNSGVDGVKSQQQPKPQEPNIDFELDVKVFINRGKCVLHTKDNTRDDDPKLMSKIRKEKSWVGGVSDPGSPNMSRRSTRDSRPMSSSKMNRHSTTHLQELTIFHIPGLDVKVHYESRTVPDEGLSPRYSIDHNGIITRKSSTKKASLYAWTTLHSIPEETIISPHILEFLEQTLEPIPQDRLGGGMHTMFDLGSDGDAPMPGQYVYASFPVDVIVYFHMQPSTFRFSCLPVSRVACLLQLPSLHLVFSSKRAEGNQCPEQGVAVGGLSITGCLADFSVYIFHPYGGKKTAGTSSANTSGVNPSSSNAQHPFSPLSETERKDSLSVNVEFVKLHLSRSRNVTEQTRGATIRFSTIVDIGSASFKYDMRRLTEILAFPKAWYRRNIMRRMFLGGDYPTRPSTSVFEPSDFDSSPEAELELPLHKTSTPKADRYRPGPDPNLKSPLHSESSTESGATGCSSWNTLVLFAVNFKRLNVHMNMGNVMGNVMLLTKDFRSEGRLSVGSTGHKNLFISLGLGGASLDAKGGIVGGTIEISKVDTFILIKEDPSMEPEHTVGVKLWALELRLDYMGSGVVMTRVSALKVTLRDEWKVKYPPSGGGSTPTRRPAMIYVHGDLKWDQLQLMISKSTSTDLSKMYSKLEEFFTQQFKSSKRVFTSLQHTTSGGPVDSSGGRTGLNKNKKLTPGTRKKHVVQPQSQPGPSPPDMAWAKHHRHWQPVLAAVSGLRISHLPSTVLPPWGSVLGGKLELHGSHISLACFHGINFKSKSWALFSLKKPTISFATEAQEVRTSDGSDELDVHIEETLTFSLGITSQSPHVLHHSMATVCRLSRNVLFPPQFRTLHEWFHYAFACSDIDEVDRFPSLEREKENLSASSSNTSGGSHASESVRSRTPKLLETPNHTREVIFALPSLQLHFKTEHLQSSKVPSFTFLIDNLESILKPLVKCSFITEFEDHIFVTVDAEAFFFLHDLITSYIRENKDTNKVLLPGGSLSSSTASGPSSHPRASSPDPSLSHPSTLSSKLNKPATPSVTSAAGADERTFSREGIGAAGGLNLQKKTSDEIIEELNKRDWRNFHCNTWHLEPTVRLLSWGGKSIEPYGVDYILQKLGFTHARTTIPKRMQRGFMEPLDKVLAVLLLRIVAVVREETPANAIQNVRK</sequence>
<feature type="region of interest" description="Disordered" evidence="1">
    <location>
        <begin position="23"/>
        <end position="180"/>
    </location>
</feature>
<reference evidence="3" key="1">
    <citation type="submission" date="2021-05" db="EMBL/GenBank/DDBJ databases">
        <authorList>
            <person name="Alioto T."/>
            <person name="Alioto T."/>
            <person name="Gomez Garrido J."/>
        </authorList>
    </citation>
    <scope>NUCLEOTIDE SEQUENCE</scope>
</reference>
<feature type="region of interest" description="Disordered" evidence="1">
    <location>
        <begin position="1909"/>
        <end position="1929"/>
    </location>
</feature>
<feature type="compositionally biased region" description="Acidic residues" evidence="1">
    <location>
        <begin position="2453"/>
        <end position="2463"/>
    </location>
</feature>
<feature type="compositionally biased region" description="Polar residues" evidence="1">
    <location>
        <begin position="159"/>
        <end position="179"/>
    </location>
</feature>
<feature type="region of interest" description="Disordered" evidence="1">
    <location>
        <begin position="1161"/>
        <end position="1244"/>
    </location>
</feature>
<feature type="region of interest" description="Disordered" evidence="1">
    <location>
        <begin position="2448"/>
        <end position="2501"/>
    </location>
</feature>
<feature type="compositionally biased region" description="Polar residues" evidence="1">
    <location>
        <begin position="511"/>
        <end position="521"/>
    </location>
</feature>
<accession>A0A8D9FGE2</accession>
<feature type="compositionally biased region" description="Low complexity" evidence="1">
    <location>
        <begin position="435"/>
        <end position="444"/>
    </location>
</feature>
<name>A0A8D9FGE2_9HEMI</name>
<feature type="compositionally biased region" description="Low complexity" evidence="1">
    <location>
        <begin position="1197"/>
        <end position="1206"/>
    </location>
</feature>
<dbReference type="InterPro" id="IPR033616">
    <property type="entry name" value="BLTP1"/>
</dbReference>
<feature type="compositionally biased region" description="Polar residues" evidence="1">
    <location>
        <begin position="1228"/>
        <end position="1238"/>
    </location>
</feature>
<feature type="compositionally biased region" description="Polar residues" evidence="1">
    <location>
        <begin position="107"/>
        <end position="120"/>
    </location>
</feature>
<feature type="domain" description="Bridge-like lipid transfer protein family member 1 C-terminal" evidence="2">
    <location>
        <begin position="2492"/>
        <end position="3185"/>
    </location>
</feature>
<dbReference type="Pfam" id="PF25039">
    <property type="entry name" value="BLTP1_M"/>
    <property type="match status" value="2"/>
</dbReference>
<proteinExistence type="predicted"/>
<feature type="compositionally biased region" description="Basic and acidic residues" evidence="1">
    <location>
        <begin position="2087"/>
        <end position="2098"/>
    </location>
</feature>
<feature type="compositionally biased region" description="Low complexity" evidence="1">
    <location>
        <begin position="3029"/>
        <end position="3046"/>
    </location>
</feature>
<evidence type="ECO:0000256" key="1">
    <source>
        <dbReference type="SAM" id="MobiDB-lite"/>
    </source>
</evidence>
<feature type="compositionally biased region" description="Basic and acidic residues" evidence="1">
    <location>
        <begin position="715"/>
        <end position="724"/>
    </location>
</feature>
<dbReference type="PANTHER" id="PTHR31640:SF1">
    <property type="entry name" value="BRIDGE-LIKE LIPID TRANSFER PROTEIN FAMILY MEMBER 1"/>
    <property type="match status" value="1"/>
</dbReference>
<feature type="compositionally biased region" description="Polar residues" evidence="1">
    <location>
        <begin position="989"/>
        <end position="999"/>
    </location>
</feature>
<protein>
    <submittedName>
        <fullName evidence="3">Uncharacterized protein KIAA1109</fullName>
    </submittedName>
</protein>
<feature type="compositionally biased region" description="Basic residues" evidence="1">
    <location>
        <begin position="2722"/>
        <end position="2735"/>
    </location>
</feature>
<feature type="region of interest" description="Disordered" evidence="1">
    <location>
        <begin position="2703"/>
        <end position="2751"/>
    </location>
</feature>
<feature type="compositionally biased region" description="Gly residues" evidence="1">
    <location>
        <begin position="1812"/>
        <end position="1821"/>
    </location>
</feature>
<feature type="compositionally biased region" description="Basic and acidic residues" evidence="1">
    <location>
        <begin position="121"/>
        <end position="130"/>
    </location>
</feature>
<feature type="compositionally biased region" description="Acidic residues" evidence="1">
    <location>
        <begin position="1787"/>
        <end position="1797"/>
    </location>
</feature>
<evidence type="ECO:0000313" key="3">
    <source>
        <dbReference type="EMBL" id="CAG6788579.1"/>
    </source>
</evidence>